<evidence type="ECO:0000256" key="3">
    <source>
        <dbReference type="PROSITE-ProRule" id="PRU00221"/>
    </source>
</evidence>
<evidence type="ECO:0000259" key="5">
    <source>
        <dbReference type="SMART" id="SM00500"/>
    </source>
</evidence>
<feature type="repeat" description="WD" evidence="3">
    <location>
        <begin position="437"/>
        <end position="478"/>
    </location>
</feature>
<dbReference type="EMBL" id="JALLPB020000519">
    <property type="protein sequence ID" value="KAL3808349.1"/>
    <property type="molecule type" value="Genomic_DNA"/>
</dbReference>
<proteinExistence type="predicted"/>
<dbReference type="Pfam" id="PF08799">
    <property type="entry name" value="PRP4"/>
    <property type="match status" value="1"/>
</dbReference>
<sequence>MSSVPDNNNVEYLELTSDSLAAQRSHRRLLLDLEVRKRAATIDVPTLPGDVRDALRGRGEPVRLFGEDLAAIRDRLRAVVARWEIWSEKLREEKGGEEGGLDDIAMPPPPPSSSSSPRPMAQSGDGGGMAYEEVTETTYTRASMELIEARRTMCIYSLERSRRRLEVERQRRRGMVRWTRGKKRARLFDRELDDDDEGNADGLYNDAGLKEESMLVKKLDEDCERMYKSIRNHALEGSQYGDVRPLSAVCTSSVSSARGDIDDSTKAPKLIATGGWSGGIKIWNGGDDHCIGSNGEDPTTPGTAPLDLMGAKNVVHEDRIMSIAMRPYCSSITSFEPSSMVATASIDLSAKLFMIKLNEEGNTGDAMDVENLNTNDSKLRYKIVECAHLKGHAARLCSVAFHPTGKYVATTSFDHTWRLWDVEYSSSASGGKELLLQDGHAREVYGVGFHPDGSLVATTDFGGVVQCWDLRTGKSACHFLGHAKRVLCSEFSPNGFQLATAGDDGTIKIWDLRRRRSSASIPAHTNLITQLKFAHSSSSQNGEFLASSSFDGTGKIWSTRDWKLLSVLEGHDGKVMGIDVLDGPCCGIVTCGYDKTLKLWQ</sequence>
<dbReference type="SUPFAM" id="SSF50978">
    <property type="entry name" value="WD40 repeat-like"/>
    <property type="match status" value="1"/>
</dbReference>
<accession>A0ABD3R6W0</accession>
<dbReference type="SUPFAM" id="SSF158230">
    <property type="entry name" value="PRP4-like"/>
    <property type="match status" value="1"/>
</dbReference>
<dbReference type="PROSITE" id="PS50294">
    <property type="entry name" value="WD_REPEATS_REGION"/>
    <property type="match status" value="4"/>
</dbReference>
<keyword evidence="2" id="KW-0677">Repeat</keyword>
<gene>
    <name evidence="6" type="ORF">ACHAXA_007633</name>
</gene>
<dbReference type="SMART" id="SM00500">
    <property type="entry name" value="SFM"/>
    <property type="match status" value="1"/>
</dbReference>
<reference evidence="6 7" key="1">
    <citation type="submission" date="2024-10" db="EMBL/GenBank/DDBJ databases">
        <title>Updated reference genomes for cyclostephanoid diatoms.</title>
        <authorList>
            <person name="Roberts W.R."/>
            <person name="Alverson A.J."/>
        </authorList>
    </citation>
    <scope>NUCLEOTIDE SEQUENCE [LARGE SCALE GENOMIC DNA]</scope>
    <source>
        <strain evidence="6 7">AJA228-03</strain>
    </source>
</reference>
<dbReference type="InterPro" id="IPR036322">
    <property type="entry name" value="WD40_repeat_dom_sf"/>
</dbReference>
<evidence type="ECO:0000256" key="1">
    <source>
        <dbReference type="ARBA" id="ARBA00022574"/>
    </source>
</evidence>
<dbReference type="PROSITE" id="PS50082">
    <property type="entry name" value="WD_REPEATS_2"/>
    <property type="match status" value="5"/>
</dbReference>
<dbReference type="AlphaFoldDB" id="A0ABD3R6W0"/>
<keyword evidence="7" id="KW-1185">Reference proteome</keyword>
<feature type="region of interest" description="Disordered" evidence="4">
    <location>
        <begin position="94"/>
        <end position="129"/>
    </location>
</feature>
<dbReference type="CDD" id="cd00200">
    <property type="entry name" value="WD40"/>
    <property type="match status" value="1"/>
</dbReference>
<feature type="domain" description="Pre-mRNA processing factor 4 (PRP4)-like" evidence="5">
    <location>
        <begin position="46"/>
        <end position="95"/>
    </location>
</feature>
<dbReference type="InterPro" id="IPR020472">
    <property type="entry name" value="WD40_PAC1"/>
</dbReference>
<dbReference type="InterPro" id="IPR036285">
    <property type="entry name" value="PRP4-like_sf"/>
</dbReference>
<dbReference type="InterPro" id="IPR001680">
    <property type="entry name" value="WD40_rpt"/>
</dbReference>
<comment type="caution">
    <text evidence="6">The sequence shown here is derived from an EMBL/GenBank/DDBJ whole genome shotgun (WGS) entry which is preliminary data.</text>
</comment>
<dbReference type="Pfam" id="PF00400">
    <property type="entry name" value="WD40"/>
    <property type="match status" value="5"/>
</dbReference>
<keyword evidence="1 3" id="KW-0853">WD repeat</keyword>
<dbReference type="PRINTS" id="PR00320">
    <property type="entry name" value="GPROTEINBRPT"/>
</dbReference>
<dbReference type="SMART" id="SM00320">
    <property type="entry name" value="WD40"/>
    <property type="match status" value="7"/>
</dbReference>
<feature type="repeat" description="WD" evidence="3">
    <location>
        <begin position="479"/>
        <end position="520"/>
    </location>
</feature>
<dbReference type="Gene3D" id="2.130.10.10">
    <property type="entry name" value="YVTN repeat-like/Quinoprotein amine dehydrogenase"/>
    <property type="match status" value="2"/>
</dbReference>
<protein>
    <recommendedName>
        <fullName evidence="5">Pre-mRNA processing factor 4 (PRP4)-like domain-containing protein</fullName>
    </recommendedName>
</protein>
<dbReference type="Proteomes" id="UP001530377">
    <property type="component" value="Unassembled WGS sequence"/>
</dbReference>
<evidence type="ECO:0000313" key="7">
    <source>
        <dbReference type="Proteomes" id="UP001530377"/>
    </source>
</evidence>
<dbReference type="PANTHER" id="PTHR19846:SF0">
    <property type="entry name" value="PRE-MRNA PROCESSING FACTOR 4"/>
    <property type="match status" value="1"/>
</dbReference>
<dbReference type="FunFam" id="2.130.10.10:FF:000411">
    <property type="entry name" value="U4/U6 small nuclear ribonucleoprotein Prp4"/>
    <property type="match status" value="1"/>
</dbReference>
<feature type="repeat" description="WD" evidence="3">
    <location>
        <begin position="389"/>
        <end position="430"/>
    </location>
</feature>
<feature type="repeat" description="WD" evidence="3">
    <location>
        <begin position="568"/>
        <end position="601"/>
    </location>
</feature>
<evidence type="ECO:0000313" key="6">
    <source>
        <dbReference type="EMBL" id="KAL3808349.1"/>
    </source>
</evidence>
<dbReference type="InterPro" id="IPR015943">
    <property type="entry name" value="WD40/YVTN_repeat-like_dom_sf"/>
</dbReference>
<evidence type="ECO:0000256" key="4">
    <source>
        <dbReference type="SAM" id="MobiDB-lite"/>
    </source>
</evidence>
<evidence type="ECO:0000256" key="2">
    <source>
        <dbReference type="ARBA" id="ARBA00022737"/>
    </source>
</evidence>
<dbReference type="Gene3D" id="4.10.280.110">
    <property type="entry name" value="Pre-mRNA processing factor 4 domain"/>
    <property type="match status" value="1"/>
</dbReference>
<dbReference type="PANTHER" id="PTHR19846">
    <property type="entry name" value="WD40 REPEAT PROTEIN"/>
    <property type="match status" value="1"/>
</dbReference>
<name>A0ABD3R6W0_9STRA</name>
<organism evidence="6 7">
    <name type="scientific">Cyclostephanos tholiformis</name>
    <dbReference type="NCBI Taxonomy" id="382380"/>
    <lineage>
        <taxon>Eukaryota</taxon>
        <taxon>Sar</taxon>
        <taxon>Stramenopiles</taxon>
        <taxon>Ochrophyta</taxon>
        <taxon>Bacillariophyta</taxon>
        <taxon>Coscinodiscophyceae</taxon>
        <taxon>Thalassiosirophycidae</taxon>
        <taxon>Stephanodiscales</taxon>
        <taxon>Stephanodiscaceae</taxon>
        <taxon>Cyclostephanos</taxon>
    </lineage>
</organism>
<dbReference type="InterPro" id="IPR014906">
    <property type="entry name" value="PRP4-like"/>
</dbReference>
<dbReference type="InterPro" id="IPR019775">
    <property type="entry name" value="WD40_repeat_CS"/>
</dbReference>
<feature type="repeat" description="WD" evidence="3">
    <location>
        <begin position="521"/>
        <end position="567"/>
    </location>
</feature>
<dbReference type="PROSITE" id="PS00678">
    <property type="entry name" value="WD_REPEATS_1"/>
    <property type="match status" value="2"/>
</dbReference>